<dbReference type="AlphaFoldDB" id="A0A7C9KJ75"/>
<proteinExistence type="predicted"/>
<dbReference type="OrthoDB" id="1299766at2"/>
<dbReference type="InterPro" id="IPR025515">
    <property type="entry name" value="DUF4403"/>
</dbReference>
<protein>
    <submittedName>
        <fullName evidence="2">DUF4403 family protein</fullName>
    </submittedName>
</protein>
<sequence length="662" mass="71633">MRLSLKYSPSMRTARPNRTPTRPIGWLSCVGKPMSLSKSIAVPLLPSSTLSSRMFEFAVVKKPPPCAQNRSRGRSAHAGADATPRAAASKSPVRMRKPPRTRSLDANIMAAAFFLRSARGTRSLPLPRLIENAESATKRQRLARPTRRCLAMPSFRLPIVIALLLALLAGCERKNTNLAPPRVTTATPIVPPTSTIVIPISARIADLEAALNAEVPHIVHEIDKQTTCLKAARVTACVVPKLKCKGLKCEKTGCSVGLDNARITPDISCRIVGEVTRGPIRLAGSGNVIDLVMPVSATIAAKDIGHVIKTQDATGAADVHARIRLGMVGDWQPTAKVEIDYEWTQKPGISLLGERITFASKADPQLAKVIARLEADTTKYLARLHPRDRIESGWKQAFTALMLNRSNPPVWLRVTPQALRYNGYRIEDDRLVLDLKAVATTEGFVGERPPDPPVTPLPTPADIPQDAGFTIRIPIVAQYAELEPVLEKALRKLARQPIVVPGAGPVDVRFGKPIVYATTGNRLAIGLPMQVAADGEAFSTTGTVWATGIPYNQPGSQQVRVRDLTIDGRGDATFDIMLAVARSPGVLDAIGGGLTQNFGRDYAKLLGKIDRALMDKRVGDFILDARIDQVRNGVVKPLGQGVYMPVDTTGTATLRYDPRPVP</sequence>
<evidence type="ECO:0000256" key="1">
    <source>
        <dbReference type="SAM" id="MobiDB-lite"/>
    </source>
</evidence>
<name>A0A7C9KJ75_9SPHN</name>
<gene>
    <name evidence="2" type="ORF">F3168_12725</name>
</gene>
<dbReference type="Proteomes" id="UP000481327">
    <property type="component" value="Unassembled WGS sequence"/>
</dbReference>
<dbReference type="EMBL" id="WIOL01000005">
    <property type="protein sequence ID" value="MQT18120.1"/>
    <property type="molecule type" value="Genomic_DNA"/>
</dbReference>
<evidence type="ECO:0000313" key="2">
    <source>
        <dbReference type="EMBL" id="MQT18120.1"/>
    </source>
</evidence>
<organism evidence="2 3">
    <name type="scientific">Sandarakinorhabdus fusca</name>
    <dbReference type="NCBI Taxonomy" id="1439888"/>
    <lineage>
        <taxon>Bacteria</taxon>
        <taxon>Pseudomonadati</taxon>
        <taxon>Pseudomonadota</taxon>
        <taxon>Alphaproteobacteria</taxon>
        <taxon>Sphingomonadales</taxon>
        <taxon>Sphingosinicellaceae</taxon>
        <taxon>Sandarakinorhabdus</taxon>
    </lineage>
</organism>
<keyword evidence="3" id="KW-1185">Reference proteome</keyword>
<feature type="region of interest" description="Disordered" evidence="1">
    <location>
        <begin position="64"/>
        <end position="100"/>
    </location>
</feature>
<feature type="region of interest" description="Disordered" evidence="1">
    <location>
        <begin position="1"/>
        <end position="20"/>
    </location>
</feature>
<accession>A0A7C9KJ75</accession>
<comment type="caution">
    <text evidence="2">The sequence shown here is derived from an EMBL/GenBank/DDBJ whole genome shotgun (WGS) entry which is preliminary data.</text>
</comment>
<reference evidence="2 3" key="1">
    <citation type="submission" date="2019-09" db="EMBL/GenBank/DDBJ databases">
        <title>Polymorphobacter sp. isolated from a lake in China.</title>
        <authorList>
            <person name="Liu Z."/>
        </authorList>
    </citation>
    <scope>NUCLEOTIDE SEQUENCE [LARGE SCALE GENOMIC DNA]</scope>
    <source>
        <strain evidence="2 3">D40P</strain>
    </source>
</reference>
<dbReference type="Pfam" id="PF14356">
    <property type="entry name" value="DUF4403"/>
    <property type="match status" value="1"/>
</dbReference>
<evidence type="ECO:0000313" key="3">
    <source>
        <dbReference type="Proteomes" id="UP000481327"/>
    </source>
</evidence>